<gene>
    <name evidence="11" type="ORF">K2173_009143</name>
</gene>
<dbReference type="GO" id="GO:0016020">
    <property type="term" value="C:membrane"/>
    <property type="evidence" value="ECO:0007669"/>
    <property type="project" value="UniProtKB-SubCell"/>
</dbReference>
<organism evidence="11 12">
    <name type="scientific">Erythroxylum novogranatense</name>
    <dbReference type="NCBI Taxonomy" id="1862640"/>
    <lineage>
        <taxon>Eukaryota</taxon>
        <taxon>Viridiplantae</taxon>
        <taxon>Streptophyta</taxon>
        <taxon>Embryophyta</taxon>
        <taxon>Tracheophyta</taxon>
        <taxon>Spermatophyta</taxon>
        <taxon>Magnoliopsida</taxon>
        <taxon>eudicotyledons</taxon>
        <taxon>Gunneridae</taxon>
        <taxon>Pentapetalae</taxon>
        <taxon>rosids</taxon>
        <taxon>fabids</taxon>
        <taxon>Malpighiales</taxon>
        <taxon>Erythroxylaceae</taxon>
        <taxon>Erythroxylum</taxon>
    </lineage>
</organism>
<reference evidence="11 12" key="1">
    <citation type="submission" date="2021-09" db="EMBL/GenBank/DDBJ databases">
        <title>Genomic insights and catalytic innovation underlie evolution of tropane alkaloids biosynthesis.</title>
        <authorList>
            <person name="Wang Y.-J."/>
            <person name="Tian T."/>
            <person name="Huang J.-P."/>
            <person name="Huang S.-X."/>
        </authorList>
    </citation>
    <scope>NUCLEOTIDE SEQUENCE [LARGE SCALE GENOMIC DNA]</scope>
    <source>
        <strain evidence="11">KIB-2018</strain>
        <tissue evidence="11">Leaf</tissue>
    </source>
</reference>
<dbReference type="PANTHER" id="PTHR45618">
    <property type="entry name" value="MITOCHONDRIAL DICARBOXYLATE CARRIER-RELATED"/>
    <property type="match status" value="1"/>
</dbReference>
<keyword evidence="4 8" id="KW-0812">Transmembrane</keyword>
<dbReference type="Proteomes" id="UP001159364">
    <property type="component" value="Linkage Group LG05"/>
</dbReference>
<comment type="subcellular location">
    <subcellularLocation>
        <location evidence="1">Membrane</location>
        <topology evidence="1">Multi-pass membrane protein</topology>
    </subcellularLocation>
</comment>
<evidence type="ECO:0000313" key="12">
    <source>
        <dbReference type="Proteomes" id="UP001159364"/>
    </source>
</evidence>
<comment type="caution">
    <text evidence="11">The sequence shown here is derived from an EMBL/GenBank/DDBJ whole genome shotgun (WGS) entry which is preliminary data.</text>
</comment>
<dbReference type="Pfam" id="PF00153">
    <property type="entry name" value="Mito_carr"/>
    <property type="match status" value="2"/>
</dbReference>
<dbReference type="Gene3D" id="1.50.40.10">
    <property type="entry name" value="Mitochondrial carrier domain"/>
    <property type="match status" value="1"/>
</dbReference>
<dbReference type="InterPro" id="IPR018108">
    <property type="entry name" value="MCP_transmembrane"/>
</dbReference>
<feature type="repeat" description="Solcar" evidence="8">
    <location>
        <begin position="93"/>
        <end position="184"/>
    </location>
</feature>
<feature type="repeat" description="Solcar" evidence="8">
    <location>
        <begin position="193"/>
        <end position="283"/>
    </location>
</feature>
<evidence type="ECO:0000256" key="6">
    <source>
        <dbReference type="ARBA" id="ARBA00022989"/>
    </source>
</evidence>
<evidence type="ECO:0000256" key="4">
    <source>
        <dbReference type="ARBA" id="ARBA00022692"/>
    </source>
</evidence>
<name>A0AAV8TF01_9ROSI</name>
<evidence type="ECO:0000256" key="8">
    <source>
        <dbReference type="PROSITE-ProRule" id="PRU00282"/>
    </source>
</evidence>
<keyword evidence="5" id="KW-0677">Repeat</keyword>
<evidence type="ECO:0000256" key="1">
    <source>
        <dbReference type="ARBA" id="ARBA00004141"/>
    </source>
</evidence>
<comment type="similarity">
    <text evidence="2 9">Belongs to the mitochondrial carrier (TC 2.A.29) family.</text>
</comment>
<accession>A0AAV8TF01</accession>
<keyword evidence="3 9" id="KW-0813">Transport</keyword>
<evidence type="ECO:0000256" key="2">
    <source>
        <dbReference type="ARBA" id="ARBA00006375"/>
    </source>
</evidence>
<evidence type="ECO:0000256" key="7">
    <source>
        <dbReference type="ARBA" id="ARBA00023136"/>
    </source>
</evidence>
<sequence length="289" mass="31008">MQLNGEPSISSTAPAMQPYRSAFTINTLTSARICPPSSMIIRAPHQGRFGPISVGLCIIQSEGVAALISGVSVTILRQTLYSTKLVDPETGNLPLVHKIVAGLIAGGIGAVIGNPADVAMVRMQADGRVPIDQSRSYKSVIDALSQMAKQEGIWSQWRGSSLTMNRAMIVTASQFASYDQIKEVMLEKGVMRDGIGIHVTASFLAALVAAVISNPIDVIKTRVMNMKVEPGAVPPYMGALDCAMKMVRSEGPTAVYKGFTLTVSRQGPFTVVLFVTLEQVRKLLQDLQF</sequence>
<dbReference type="InterPro" id="IPR023395">
    <property type="entry name" value="MCP_dom_sf"/>
</dbReference>
<feature type="transmembrane region" description="Helical" evidence="10">
    <location>
        <begin position="195"/>
        <end position="216"/>
    </location>
</feature>
<dbReference type="SUPFAM" id="SSF103506">
    <property type="entry name" value="Mitochondrial carrier"/>
    <property type="match status" value="1"/>
</dbReference>
<evidence type="ECO:0000256" key="10">
    <source>
        <dbReference type="SAM" id="Phobius"/>
    </source>
</evidence>
<evidence type="ECO:0000256" key="3">
    <source>
        <dbReference type="ARBA" id="ARBA00022448"/>
    </source>
</evidence>
<dbReference type="InterPro" id="IPR050391">
    <property type="entry name" value="Mito_Metabolite_Transporter"/>
</dbReference>
<evidence type="ECO:0000256" key="5">
    <source>
        <dbReference type="ARBA" id="ARBA00022737"/>
    </source>
</evidence>
<keyword evidence="6 10" id="KW-1133">Transmembrane helix</keyword>
<dbReference type="AlphaFoldDB" id="A0AAV8TF01"/>
<evidence type="ECO:0000256" key="9">
    <source>
        <dbReference type="RuleBase" id="RU000488"/>
    </source>
</evidence>
<protein>
    <submittedName>
        <fullName evidence="11">Uncharacterized protein</fullName>
    </submittedName>
</protein>
<keyword evidence="12" id="KW-1185">Reference proteome</keyword>
<keyword evidence="7 8" id="KW-0472">Membrane</keyword>
<proteinExistence type="inferred from homology"/>
<dbReference type="EMBL" id="JAIWQS010000005">
    <property type="protein sequence ID" value="KAJ8764749.1"/>
    <property type="molecule type" value="Genomic_DNA"/>
</dbReference>
<dbReference type="PROSITE" id="PS50920">
    <property type="entry name" value="SOLCAR"/>
    <property type="match status" value="2"/>
</dbReference>
<evidence type="ECO:0000313" key="11">
    <source>
        <dbReference type="EMBL" id="KAJ8764749.1"/>
    </source>
</evidence>